<feature type="transmembrane region" description="Helical" evidence="8">
    <location>
        <begin position="132"/>
        <end position="152"/>
    </location>
</feature>
<keyword evidence="5 8" id="KW-0812">Transmembrane</keyword>
<keyword evidence="7 8" id="KW-0472">Membrane</keyword>
<evidence type="ECO:0000313" key="9">
    <source>
        <dbReference type="EMBL" id="CUN60501.1"/>
    </source>
</evidence>
<evidence type="ECO:0000256" key="2">
    <source>
        <dbReference type="ARBA" id="ARBA00006669"/>
    </source>
</evidence>
<dbReference type="Proteomes" id="UP000095488">
    <property type="component" value="Unassembled WGS sequence"/>
</dbReference>
<dbReference type="PANTHER" id="PTHR36122:SF2">
    <property type="entry name" value="NICOTINAMIDE RIBOSIDE TRANSPORTER PNUC"/>
    <property type="match status" value="1"/>
</dbReference>
<keyword evidence="10" id="KW-1185">Reference proteome</keyword>
<organism evidence="9 10">
    <name type="scientific">Sarcina ventriculi</name>
    <name type="common">Clostridium ventriculi</name>
    <dbReference type="NCBI Taxonomy" id="1267"/>
    <lineage>
        <taxon>Bacteria</taxon>
        <taxon>Bacillati</taxon>
        <taxon>Bacillota</taxon>
        <taxon>Clostridia</taxon>
        <taxon>Eubacteriales</taxon>
        <taxon>Clostridiaceae</taxon>
        <taxon>Sarcina</taxon>
    </lineage>
</organism>
<dbReference type="NCBIfam" id="TIGR01528">
    <property type="entry name" value="NMN_trans_PnuC"/>
    <property type="match status" value="1"/>
</dbReference>
<feature type="transmembrane region" description="Helical" evidence="8">
    <location>
        <begin position="38"/>
        <end position="60"/>
    </location>
</feature>
<evidence type="ECO:0000256" key="6">
    <source>
        <dbReference type="ARBA" id="ARBA00022989"/>
    </source>
</evidence>
<accession>A0ABM9UN32</accession>
<feature type="transmembrane region" description="Helical" evidence="8">
    <location>
        <begin position="172"/>
        <end position="190"/>
    </location>
</feature>
<keyword evidence="3" id="KW-0813">Transport</keyword>
<evidence type="ECO:0000256" key="8">
    <source>
        <dbReference type="SAM" id="Phobius"/>
    </source>
</evidence>
<name>A0ABM9UN32_SARVE</name>
<feature type="transmembrane region" description="Helical" evidence="8">
    <location>
        <begin position="197"/>
        <end position="221"/>
    </location>
</feature>
<evidence type="ECO:0000313" key="10">
    <source>
        <dbReference type="Proteomes" id="UP000095488"/>
    </source>
</evidence>
<evidence type="ECO:0000256" key="3">
    <source>
        <dbReference type="ARBA" id="ARBA00022448"/>
    </source>
</evidence>
<evidence type="ECO:0000256" key="4">
    <source>
        <dbReference type="ARBA" id="ARBA00022475"/>
    </source>
</evidence>
<proteinExistence type="inferred from homology"/>
<feature type="transmembrane region" description="Helical" evidence="8">
    <location>
        <begin position="93"/>
        <end position="111"/>
    </location>
</feature>
<comment type="similarity">
    <text evidence="2">Belongs to the nicotinamide ribonucleoside (NR) uptake permease (TC 4.B.1) family.</text>
</comment>
<evidence type="ECO:0000256" key="1">
    <source>
        <dbReference type="ARBA" id="ARBA00004651"/>
    </source>
</evidence>
<reference evidence="9 10" key="1">
    <citation type="submission" date="2015-09" db="EMBL/GenBank/DDBJ databases">
        <authorList>
            <consortium name="Pathogen Informatics"/>
        </authorList>
    </citation>
    <scope>NUCLEOTIDE SEQUENCE [LARGE SCALE GENOMIC DNA]</scope>
    <source>
        <strain evidence="9 10">2789STDY5834858</strain>
    </source>
</reference>
<feature type="transmembrane region" description="Helical" evidence="8">
    <location>
        <begin position="12"/>
        <end position="32"/>
    </location>
</feature>
<evidence type="ECO:0000256" key="7">
    <source>
        <dbReference type="ARBA" id="ARBA00023136"/>
    </source>
</evidence>
<dbReference type="InterPro" id="IPR006419">
    <property type="entry name" value="NMN_transpt_PnuC"/>
</dbReference>
<keyword evidence="6 8" id="KW-1133">Transmembrane helix</keyword>
<evidence type="ECO:0000256" key="5">
    <source>
        <dbReference type="ARBA" id="ARBA00022692"/>
    </source>
</evidence>
<sequence>MKFFKNFSPFQKIFFLFFYICSIITFFLPAFIPGGNLSSVITIIGLIGLVCTLSGVLVSIYTAKAHIIGYIWWMINAVTTGIIGLYNDLYGQFILNIFITLPLLIYGFIAWKKNMALNKSKDIIIRKFNLKQLIIALICSIIIWIVYGLFLTFLPQIAYNIFNIHISKDPQIILDSFTCVMTIMATYLTGKRFIEQWIFWIVFNSISIIMFIIQSIGVSITNPSMLVADFSDILSLLQYIIGVTYGYILWRKMMKKEHELDHCVNKTTT</sequence>
<dbReference type="EMBL" id="CYZR01000002">
    <property type="protein sequence ID" value="CUN60501.1"/>
    <property type="molecule type" value="Genomic_DNA"/>
</dbReference>
<protein>
    <submittedName>
        <fullName evidence="9">Nicotinamide riboside transporter pnuC</fullName>
    </submittedName>
</protein>
<feature type="transmembrane region" description="Helical" evidence="8">
    <location>
        <begin position="233"/>
        <end position="250"/>
    </location>
</feature>
<keyword evidence="4" id="KW-1003">Cell membrane</keyword>
<comment type="subcellular location">
    <subcellularLocation>
        <location evidence="1">Cell membrane</location>
        <topology evidence="1">Multi-pass membrane protein</topology>
    </subcellularLocation>
</comment>
<dbReference type="RefSeq" id="WP_055257517.1">
    <property type="nucleotide sequence ID" value="NZ_CABIXL010000002.1"/>
</dbReference>
<comment type="caution">
    <text evidence="9">The sequence shown here is derived from an EMBL/GenBank/DDBJ whole genome shotgun (WGS) entry which is preliminary data.</text>
</comment>
<dbReference type="PANTHER" id="PTHR36122">
    <property type="entry name" value="NICOTINAMIDE RIBOSIDE TRANSPORTER PNUC"/>
    <property type="match status" value="1"/>
</dbReference>
<feature type="transmembrane region" description="Helical" evidence="8">
    <location>
        <begin position="67"/>
        <end position="87"/>
    </location>
</feature>
<gene>
    <name evidence="9" type="primary">pnuC_1</name>
    <name evidence="9" type="ORF">ERS852473_00605</name>
</gene>
<dbReference type="Pfam" id="PF04973">
    <property type="entry name" value="NMN_transporter"/>
    <property type="match status" value="1"/>
</dbReference>